<comment type="caution">
    <text evidence="1">The sequence shown here is derived from an EMBL/GenBank/DDBJ whole genome shotgun (WGS) entry which is preliminary data.</text>
</comment>
<dbReference type="InterPro" id="IPR021229">
    <property type="entry name" value="DUF2800"/>
</dbReference>
<organism evidence="1 2">
    <name type="scientific">Caballeronia catudaia</name>
    <dbReference type="NCBI Taxonomy" id="1777136"/>
    <lineage>
        <taxon>Bacteria</taxon>
        <taxon>Pseudomonadati</taxon>
        <taxon>Pseudomonadota</taxon>
        <taxon>Betaproteobacteria</taxon>
        <taxon>Burkholderiales</taxon>
        <taxon>Burkholderiaceae</taxon>
        <taxon>Caballeronia</taxon>
    </lineage>
</organism>
<gene>
    <name evidence="1" type="ORF">AWB75_05397</name>
</gene>
<dbReference type="AlphaFoldDB" id="A0A158CLU7"/>
<sequence>MNTPVASAQHAHARLSPSSAYSWIACPASAAAQLGQPDESSEYADEGTAAHTLMQWCLDKDADANAYLGRVISVGEREFEVDDEMADAVQRYVDGVRERIAELTLAGAKVQMRVEARLSIEHVTGEPDAKGTSDTVLIAHWPDNTAEIEIRDLKYGRGVEVQAEENWQAMLYAAAAHETYASLFDIATINLVIHQPRLTEQPSEWRLKPAALLEWIDTVARPAAERAMQVAASAQHTSLQPADFHPGEKACRFCRAKATCPALATYIEDTIRTEFEVLADMTEADVKTRVEPLDNAALGRIFPALPLIEQWGRAVLARIENELMRGHAVPGAKLVQGRRGARQWSSVEDAEKLLKAMRVKHVQMYVSKLISPTQAEKLLARDYPRRWKRVEALVSQREGAPSVAPDSDKRPTLVLPSPADEFGIVTEDDGLDLV</sequence>
<accession>A0A158CLU7</accession>
<evidence type="ECO:0000313" key="1">
    <source>
        <dbReference type="EMBL" id="SAK83363.1"/>
    </source>
</evidence>
<dbReference type="EMBL" id="FCOF02000034">
    <property type="protein sequence ID" value="SAK83363.1"/>
    <property type="molecule type" value="Genomic_DNA"/>
</dbReference>
<dbReference type="Proteomes" id="UP000054870">
    <property type="component" value="Unassembled WGS sequence"/>
</dbReference>
<protein>
    <submittedName>
        <fullName evidence="1">PD-(D/E)XK nuclease superfamily protein</fullName>
    </submittedName>
</protein>
<reference evidence="1" key="1">
    <citation type="submission" date="2016-01" db="EMBL/GenBank/DDBJ databases">
        <authorList>
            <person name="Peeters C."/>
        </authorList>
    </citation>
    <scope>NUCLEOTIDE SEQUENCE [LARGE SCALE GENOMIC DNA]</scope>
    <source>
        <strain evidence="1">LMG 29318</strain>
    </source>
</reference>
<dbReference type="RefSeq" id="WP_061127106.1">
    <property type="nucleotide sequence ID" value="NZ_FCOF02000034.1"/>
</dbReference>
<keyword evidence="2" id="KW-1185">Reference proteome</keyword>
<dbReference type="OrthoDB" id="9766061at2"/>
<name>A0A158CLU7_9BURK</name>
<evidence type="ECO:0000313" key="2">
    <source>
        <dbReference type="Proteomes" id="UP000054870"/>
    </source>
</evidence>
<dbReference type="InterPro" id="IPR011604">
    <property type="entry name" value="PDDEXK-like_dom_sf"/>
</dbReference>
<dbReference type="Pfam" id="PF10926">
    <property type="entry name" value="DUF2800"/>
    <property type="match status" value="1"/>
</dbReference>
<dbReference type="Gene3D" id="3.90.320.10">
    <property type="match status" value="1"/>
</dbReference>
<proteinExistence type="predicted"/>